<dbReference type="Gene3D" id="1.10.760.10">
    <property type="entry name" value="Cytochrome c-like domain"/>
    <property type="match status" value="1"/>
</dbReference>
<dbReference type="InterPro" id="IPR009056">
    <property type="entry name" value="Cyt_c-like_dom"/>
</dbReference>
<dbReference type="GO" id="GO:0046872">
    <property type="term" value="F:metal ion binding"/>
    <property type="evidence" value="ECO:0007669"/>
    <property type="project" value="UniProtKB-KW"/>
</dbReference>
<reference evidence="7 8" key="1">
    <citation type="submission" date="2017-05" db="EMBL/GenBank/DDBJ databases">
        <title>Complete and WGS of Bordetella genogroups.</title>
        <authorList>
            <person name="Spilker T."/>
            <person name="LiPuma J."/>
        </authorList>
    </citation>
    <scope>NUCLEOTIDE SEQUENCE [LARGE SCALE GENOMIC DNA]</scope>
    <source>
        <strain evidence="7 8">AU9919</strain>
    </source>
</reference>
<dbReference type="Proteomes" id="UP000216885">
    <property type="component" value="Unassembled WGS sequence"/>
</dbReference>
<evidence type="ECO:0000259" key="6">
    <source>
        <dbReference type="PROSITE" id="PS51007"/>
    </source>
</evidence>
<dbReference type="SUPFAM" id="SSF46626">
    <property type="entry name" value="Cytochrome c"/>
    <property type="match status" value="1"/>
</dbReference>
<evidence type="ECO:0000256" key="3">
    <source>
        <dbReference type="ARBA" id="ARBA00023004"/>
    </source>
</evidence>
<evidence type="ECO:0000313" key="7">
    <source>
        <dbReference type="EMBL" id="OZI55936.1"/>
    </source>
</evidence>
<gene>
    <name evidence="7" type="ORF">CAL20_10755</name>
</gene>
<dbReference type="GO" id="GO:0009055">
    <property type="term" value="F:electron transfer activity"/>
    <property type="evidence" value="ECO:0007669"/>
    <property type="project" value="InterPro"/>
</dbReference>
<evidence type="ECO:0000256" key="5">
    <source>
        <dbReference type="SAM" id="MobiDB-lite"/>
    </source>
</evidence>
<comment type="caution">
    <text evidence="7">The sequence shown here is derived from an EMBL/GenBank/DDBJ whole genome shotgun (WGS) entry which is preliminary data.</text>
</comment>
<dbReference type="Pfam" id="PF13442">
    <property type="entry name" value="Cytochrome_CBB3"/>
    <property type="match status" value="1"/>
</dbReference>
<protein>
    <recommendedName>
        <fullName evidence="6">Cytochrome c domain-containing protein</fullName>
    </recommendedName>
</protein>
<dbReference type="InterPro" id="IPR051459">
    <property type="entry name" value="Cytochrome_c-type_DH"/>
</dbReference>
<dbReference type="PROSITE" id="PS51007">
    <property type="entry name" value="CYTC"/>
    <property type="match status" value="1"/>
</dbReference>
<dbReference type="GO" id="GO:0020037">
    <property type="term" value="F:heme binding"/>
    <property type="evidence" value="ECO:0007669"/>
    <property type="project" value="InterPro"/>
</dbReference>
<name>A0A261U1V4_9BORD</name>
<keyword evidence="8" id="KW-1185">Reference proteome</keyword>
<feature type="region of interest" description="Disordered" evidence="5">
    <location>
        <begin position="162"/>
        <end position="187"/>
    </location>
</feature>
<dbReference type="RefSeq" id="WP_176456508.1">
    <property type="nucleotide sequence ID" value="NZ_NEVO01000007.1"/>
</dbReference>
<evidence type="ECO:0000256" key="2">
    <source>
        <dbReference type="ARBA" id="ARBA00022723"/>
    </source>
</evidence>
<dbReference type="PANTHER" id="PTHR35008:SF8">
    <property type="entry name" value="ALCOHOL DEHYDROGENASE CYTOCHROME C SUBUNIT"/>
    <property type="match status" value="1"/>
</dbReference>
<dbReference type="PANTHER" id="PTHR35008">
    <property type="entry name" value="BLL4482 PROTEIN-RELATED"/>
    <property type="match status" value="1"/>
</dbReference>
<sequence length="187" mass="19420">MLVSSASAQQPSQPASLGHYGIGTPLTEARLAPWNIDVAPDGLNLPAGQGTVAAGRTLYAAQCAACHGAQGEGGQGDRLVGGAGTLASAKPIRTVGSYWPYATTLYDYIRRAMPLYAPQSLSNDEVYAVSAYVLHLNGLWPEDKVLDAGGLRSIQMPNRDGFVDDARPDVKPQASAAEAAAVVGSPR</sequence>
<accession>A0A261U1V4</accession>
<organism evidence="7 8">
    <name type="scientific">Bordetella genomosp. 4</name>
    <dbReference type="NCBI Taxonomy" id="463044"/>
    <lineage>
        <taxon>Bacteria</taxon>
        <taxon>Pseudomonadati</taxon>
        <taxon>Pseudomonadota</taxon>
        <taxon>Betaproteobacteria</taxon>
        <taxon>Burkholderiales</taxon>
        <taxon>Alcaligenaceae</taxon>
        <taxon>Bordetella</taxon>
    </lineage>
</organism>
<evidence type="ECO:0000313" key="8">
    <source>
        <dbReference type="Proteomes" id="UP000216885"/>
    </source>
</evidence>
<evidence type="ECO:0000256" key="4">
    <source>
        <dbReference type="PROSITE-ProRule" id="PRU00433"/>
    </source>
</evidence>
<dbReference type="AlphaFoldDB" id="A0A261U1V4"/>
<dbReference type="InterPro" id="IPR036909">
    <property type="entry name" value="Cyt_c-like_dom_sf"/>
</dbReference>
<proteinExistence type="predicted"/>
<dbReference type="EMBL" id="NEVQ01000013">
    <property type="protein sequence ID" value="OZI55936.1"/>
    <property type="molecule type" value="Genomic_DNA"/>
</dbReference>
<feature type="domain" description="Cytochrome c" evidence="6">
    <location>
        <begin position="50"/>
        <end position="137"/>
    </location>
</feature>
<keyword evidence="3 4" id="KW-0408">Iron</keyword>
<evidence type="ECO:0000256" key="1">
    <source>
        <dbReference type="ARBA" id="ARBA00022617"/>
    </source>
</evidence>
<keyword evidence="1 4" id="KW-0349">Heme</keyword>
<keyword evidence="2 4" id="KW-0479">Metal-binding</keyword>